<accession>A0A672PVQ5</accession>
<keyword evidence="5" id="KW-0206">Cytoskeleton</keyword>
<protein>
    <recommendedName>
        <fullName evidence="7">Actin-related protein 2/3 complex subunit 4</fullName>
    </recommendedName>
</protein>
<dbReference type="PANTHER" id="PTHR22629">
    <property type="entry name" value="ARP2/3 COMPLEX 20 KD SUBUNIT"/>
    <property type="match status" value="1"/>
</dbReference>
<dbReference type="SUPFAM" id="SSF69645">
    <property type="entry name" value="Arp2/3 complex subunits"/>
    <property type="match status" value="1"/>
</dbReference>
<evidence type="ECO:0000313" key="9">
    <source>
        <dbReference type="Proteomes" id="UP000472262"/>
    </source>
</evidence>
<dbReference type="GO" id="GO:0034314">
    <property type="term" value="P:Arp2/3 complex-mediated actin nucleation"/>
    <property type="evidence" value="ECO:0007669"/>
    <property type="project" value="InterPro"/>
</dbReference>
<keyword evidence="4" id="KW-0009">Actin-binding</keyword>
<reference evidence="8" key="1">
    <citation type="submission" date="2025-08" db="UniProtKB">
        <authorList>
            <consortium name="Ensembl"/>
        </authorList>
    </citation>
    <scope>IDENTIFICATION</scope>
</reference>
<dbReference type="FunFam" id="3.30.1460.20:FF:000001">
    <property type="entry name" value="Actin-related protein 2/3 complex subunit 4"/>
    <property type="match status" value="1"/>
</dbReference>
<evidence type="ECO:0000256" key="3">
    <source>
        <dbReference type="ARBA" id="ARBA00022490"/>
    </source>
</evidence>
<keyword evidence="3" id="KW-0963">Cytoplasm</keyword>
<organism evidence="8 9">
    <name type="scientific">Sinocyclocheilus grahami</name>
    <name type="common">Dianchi golden-line fish</name>
    <name type="synonym">Barbus grahami</name>
    <dbReference type="NCBI Taxonomy" id="75366"/>
    <lineage>
        <taxon>Eukaryota</taxon>
        <taxon>Metazoa</taxon>
        <taxon>Chordata</taxon>
        <taxon>Craniata</taxon>
        <taxon>Vertebrata</taxon>
        <taxon>Euteleostomi</taxon>
        <taxon>Actinopterygii</taxon>
        <taxon>Neopterygii</taxon>
        <taxon>Teleostei</taxon>
        <taxon>Ostariophysi</taxon>
        <taxon>Cypriniformes</taxon>
        <taxon>Cyprinidae</taxon>
        <taxon>Cyprininae</taxon>
        <taxon>Sinocyclocheilus</taxon>
    </lineage>
</organism>
<comment type="subcellular location">
    <subcellularLocation>
        <location evidence="1">Cytoplasm</location>
        <location evidence="1">Cytoskeleton</location>
    </subcellularLocation>
</comment>
<evidence type="ECO:0000256" key="4">
    <source>
        <dbReference type="ARBA" id="ARBA00023203"/>
    </source>
</evidence>
<evidence type="ECO:0000256" key="5">
    <source>
        <dbReference type="ARBA" id="ARBA00023212"/>
    </source>
</evidence>
<dbReference type="InterPro" id="IPR034666">
    <property type="entry name" value="ARPC2/4"/>
</dbReference>
<dbReference type="GO" id="GO:0030041">
    <property type="term" value="P:actin filament polymerization"/>
    <property type="evidence" value="ECO:0007669"/>
    <property type="project" value="InterPro"/>
</dbReference>
<evidence type="ECO:0000256" key="1">
    <source>
        <dbReference type="ARBA" id="ARBA00004245"/>
    </source>
</evidence>
<dbReference type="AlphaFoldDB" id="A0A672PVQ5"/>
<evidence type="ECO:0000256" key="6">
    <source>
        <dbReference type="ARBA" id="ARBA00060055"/>
    </source>
</evidence>
<dbReference type="GO" id="GO:0051015">
    <property type="term" value="F:actin filament binding"/>
    <property type="evidence" value="ECO:0007669"/>
    <property type="project" value="TreeGrafter"/>
</dbReference>
<proteinExistence type="inferred from homology"/>
<evidence type="ECO:0000256" key="2">
    <source>
        <dbReference type="ARBA" id="ARBA00005919"/>
    </source>
</evidence>
<dbReference type="InterPro" id="IPR008384">
    <property type="entry name" value="ARPC4"/>
</dbReference>
<evidence type="ECO:0000256" key="7">
    <source>
        <dbReference type="ARBA" id="ARBA00073050"/>
    </source>
</evidence>
<keyword evidence="9" id="KW-1185">Reference proteome</keyword>
<sequence length="257" mass="30312">GKPFVCGQRSVFGSFDRTATLRPYLNAVRATLQAALCLENFSSQVVERHNKPEVEVRSSKELLLQPVVISRNDKEKVLIEGSINSVRVSIAVKQADEIEKILCHKFMRFMMMRAENFFILRRKPVEGYDISFLITNFHTEQMYKHKLVDFVIHFMEEIDKEISEMKLSVNARARIVAEEFLKNVCLRCCIYILLRTCLNEWKMSFFKFDSFYVVFFLVLRILVYIPNTHQRLVLVWFLRTKTFKVFKISTEQRGKSL</sequence>
<dbReference type="Ensembl" id="ENSSGRT00000072465.1">
    <property type="protein sequence ID" value="ENSSGRP00000067989.1"/>
    <property type="gene ID" value="ENSSGRG00000034855.1"/>
</dbReference>
<comment type="similarity">
    <text evidence="2">Belongs to the ARPC4 family.</text>
</comment>
<dbReference type="GO" id="GO:0005885">
    <property type="term" value="C:Arp2/3 protein complex"/>
    <property type="evidence" value="ECO:0007669"/>
    <property type="project" value="InterPro"/>
</dbReference>
<reference evidence="8" key="2">
    <citation type="submission" date="2025-09" db="UniProtKB">
        <authorList>
            <consortium name="Ensembl"/>
        </authorList>
    </citation>
    <scope>IDENTIFICATION</scope>
</reference>
<comment type="function">
    <text evidence="6">Actin-binding component of the Arp2/3 complex, a multiprotein complex that mediates actin polymerization upon stimulation by nucleation-promoting factor (NPF). The Arp2/3 complex mediates the formation of branched actin networks in the cytoplasm, providing the force for cell motility. In addition to its role in the cytoplasmic cytoskeleton, the Arp2/3 complex also promotes actin polymerization in the nucleus, thereby regulating gene transcription and repair of damaged DNA. The Arp2/3 complex promotes homologous recombination (HR) repair in response to DNA damage by promoting nuclear actin polymerization, leading to drive motility of double-strand breaks (DSBs).</text>
</comment>
<evidence type="ECO:0000313" key="8">
    <source>
        <dbReference type="Ensembl" id="ENSSGRP00000067989.1"/>
    </source>
</evidence>
<dbReference type="Proteomes" id="UP000472262">
    <property type="component" value="Unassembled WGS sequence"/>
</dbReference>
<gene>
    <name evidence="8" type="primary">arpc4l</name>
</gene>
<dbReference type="Pfam" id="PF05856">
    <property type="entry name" value="ARPC4"/>
    <property type="match status" value="1"/>
</dbReference>
<dbReference type="PANTHER" id="PTHR22629:SF0">
    <property type="entry name" value="ACTIN-RELATED PROTEIN 2_3 COMPLEX SUBUNIT 4"/>
    <property type="match status" value="1"/>
</dbReference>
<dbReference type="Gene3D" id="3.30.1460.20">
    <property type="match status" value="1"/>
</dbReference>
<name>A0A672PVQ5_SINGR</name>